<dbReference type="EMBL" id="CP159204">
    <property type="protein sequence ID" value="XCF17115.1"/>
    <property type="molecule type" value="Genomic_DNA"/>
</dbReference>
<dbReference type="AlphaFoldDB" id="A0AAU8CGD6"/>
<dbReference type="Gene3D" id="2.130.10.10">
    <property type="entry name" value="YVTN repeat-like/Quinoprotein amine dehydrogenase"/>
    <property type="match status" value="1"/>
</dbReference>
<evidence type="ECO:0000259" key="2">
    <source>
        <dbReference type="Pfam" id="PF13360"/>
    </source>
</evidence>
<feature type="region of interest" description="Disordered" evidence="1">
    <location>
        <begin position="176"/>
        <end position="197"/>
    </location>
</feature>
<dbReference type="PANTHER" id="PTHR34512:SF30">
    <property type="entry name" value="OUTER MEMBRANE PROTEIN ASSEMBLY FACTOR BAMB"/>
    <property type="match status" value="1"/>
</dbReference>
<feature type="compositionally biased region" description="Polar residues" evidence="1">
    <location>
        <begin position="45"/>
        <end position="56"/>
    </location>
</feature>
<dbReference type="InterPro" id="IPR011047">
    <property type="entry name" value="Quinoprotein_ADH-like_sf"/>
</dbReference>
<sequence length="197" mass="21055">MPSRTRRQVLATIGTASAALAGCLTQSQPSGDLGDVEGTWPMAGQNASHTRQVNAIPTNPDSVWKIELDTARSTGTPALAGGRLYVPVDAITETARHRYRIHALSAATGNERWQVPLRSEPNGPPAVSGDHVVVTAKRALEQGRIVGFETQYGAEDWLVDVDARLTAPPTIANGVVYRRSRPSTSGLDPEGEGRKPR</sequence>
<feature type="region of interest" description="Disordered" evidence="1">
    <location>
        <begin position="32"/>
        <end position="56"/>
    </location>
</feature>
<dbReference type="Pfam" id="PF13360">
    <property type="entry name" value="PQQ_2"/>
    <property type="match status" value="1"/>
</dbReference>
<evidence type="ECO:0000313" key="3">
    <source>
        <dbReference type="EMBL" id="XCF17115.1"/>
    </source>
</evidence>
<accession>A0AAU8CGD6</accession>
<evidence type="ECO:0000256" key="1">
    <source>
        <dbReference type="SAM" id="MobiDB-lite"/>
    </source>
</evidence>
<dbReference type="SUPFAM" id="SSF50998">
    <property type="entry name" value="Quinoprotein alcohol dehydrogenase-like"/>
    <property type="match status" value="1"/>
</dbReference>
<dbReference type="InterPro" id="IPR002372">
    <property type="entry name" value="PQQ_rpt_dom"/>
</dbReference>
<dbReference type="RefSeq" id="WP_353634745.1">
    <property type="nucleotide sequence ID" value="NZ_CP159204.1"/>
</dbReference>
<name>A0AAU8CGD6_9EURY</name>
<feature type="domain" description="Pyrrolo-quinoline quinone repeat" evidence="2">
    <location>
        <begin position="62"/>
        <end position="157"/>
    </location>
</feature>
<dbReference type="InterPro" id="IPR015943">
    <property type="entry name" value="WD40/YVTN_repeat-like_dom_sf"/>
</dbReference>
<dbReference type="PROSITE" id="PS51257">
    <property type="entry name" value="PROKAR_LIPOPROTEIN"/>
    <property type="match status" value="1"/>
</dbReference>
<protein>
    <submittedName>
        <fullName evidence="3">PQQ-binding-like beta-propeller repeat protein</fullName>
    </submittedName>
</protein>
<proteinExistence type="predicted"/>
<dbReference type="GeneID" id="91108210"/>
<organism evidence="3">
    <name type="scientific">Halobacterium sp. NMX12-1</name>
    <dbReference type="NCBI Taxonomy" id="3166650"/>
    <lineage>
        <taxon>Archaea</taxon>
        <taxon>Methanobacteriati</taxon>
        <taxon>Methanobacteriota</taxon>
        <taxon>Stenosarchaea group</taxon>
        <taxon>Halobacteria</taxon>
        <taxon>Halobacteriales</taxon>
        <taxon>Halobacteriaceae</taxon>
        <taxon>Halobacterium</taxon>
    </lineage>
</organism>
<dbReference type="PANTHER" id="PTHR34512">
    <property type="entry name" value="CELL SURFACE PROTEIN"/>
    <property type="match status" value="1"/>
</dbReference>
<dbReference type="KEGG" id="hanx:ABSL23_03635"/>
<gene>
    <name evidence="3" type="ORF">ABSL23_03635</name>
</gene>
<reference evidence="3" key="1">
    <citation type="submission" date="2024-06" db="EMBL/GenBank/DDBJ databases">
        <title>Genome Sequence of an extremely halophilic archaeon isolated from Permian era halite, Salado Formation, Carlsbad, New Mexico: Halobacterium sp. strain NMX12-1.</title>
        <authorList>
            <person name="Sotoa L."/>
            <person name="DasSarma P."/>
            <person name="Anton B.P."/>
            <person name="Vincze T."/>
            <person name="Verma I."/>
            <person name="Eralp B."/>
            <person name="Powers D.W."/>
            <person name="Dozier B.L."/>
            <person name="Roberts R.J."/>
            <person name="DasSarma S."/>
        </authorList>
    </citation>
    <scope>NUCLEOTIDE SEQUENCE</scope>
    <source>
        <strain evidence="3">NMX12-1</strain>
    </source>
</reference>